<name>A0A9P7D1U3_9AGAM</name>
<dbReference type="AlphaFoldDB" id="A0A9P7D1U3"/>
<keyword evidence="3" id="KW-1185">Reference proteome</keyword>
<feature type="compositionally biased region" description="Polar residues" evidence="1">
    <location>
        <begin position="131"/>
        <end position="142"/>
    </location>
</feature>
<gene>
    <name evidence="2" type="ORF">EV702DRAFT_1112214</name>
</gene>
<dbReference type="EMBL" id="JABBWD010000029">
    <property type="protein sequence ID" value="KAG1776058.1"/>
    <property type="molecule type" value="Genomic_DNA"/>
</dbReference>
<feature type="region of interest" description="Disordered" evidence="1">
    <location>
        <begin position="127"/>
        <end position="169"/>
    </location>
</feature>
<accession>A0A9P7D1U3</accession>
<evidence type="ECO:0000256" key="1">
    <source>
        <dbReference type="SAM" id="MobiDB-lite"/>
    </source>
</evidence>
<feature type="compositionally biased region" description="Low complexity" evidence="1">
    <location>
        <begin position="143"/>
        <end position="168"/>
    </location>
</feature>
<sequence length="198" mass="21913">MVKDIVPELASPTPSCLDVDATNPQSGGYGFTDGERDDPYGDSFQIDQPYHPSAPSAGPSRRSRHHNPSPTWRFWNITVPSRRHSPADESTVLQQRPKHSLFPRYTGPQPVTVAAGRKNNRIYVARPPAKINTQTGQSSSMTAQPAAQPISTPQPQSQSQVRTRTQQPAPDKDYGCWANFCLALWCIRRTRPVVPTAL</sequence>
<dbReference type="Proteomes" id="UP000714275">
    <property type="component" value="Unassembled WGS sequence"/>
</dbReference>
<comment type="caution">
    <text evidence="2">The sequence shown here is derived from an EMBL/GenBank/DDBJ whole genome shotgun (WGS) entry which is preliminary data.</text>
</comment>
<evidence type="ECO:0000313" key="2">
    <source>
        <dbReference type="EMBL" id="KAG1776058.1"/>
    </source>
</evidence>
<dbReference type="OrthoDB" id="2675885at2759"/>
<organism evidence="2 3">
    <name type="scientific">Suillus placidus</name>
    <dbReference type="NCBI Taxonomy" id="48579"/>
    <lineage>
        <taxon>Eukaryota</taxon>
        <taxon>Fungi</taxon>
        <taxon>Dikarya</taxon>
        <taxon>Basidiomycota</taxon>
        <taxon>Agaricomycotina</taxon>
        <taxon>Agaricomycetes</taxon>
        <taxon>Agaricomycetidae</taxon>
        <taxon>Boletales</taxon>
        <taxon>Suillineae</taxon>
        <taxon>Suillaceae</taxon>
        <taxon>Suillus</taxon>
    </lineage>
</organism>
<feature type="region of interest" description="Disordered" evidence="1">
    <location>
        <begin position="1"/>
        <end position="112"/>
    </location>
</feature>
<evidence type="ECO:0000313" key="3">
    <source>
        <dbReference type="Proteomes" id="UP000714275"/>
    </source>
</evidence>
<proteinExistence type="predicted"/>
<protein>
    <submittedName>
        <fullName evidence="2">Uncharacterized protein</fullName>
    </submittedName>
</protein>
<feature type="compositionally biased region" description="Low complexity" evidence="1">
    <location>
        <begin position="51"/>
        <end position="60"/>
    </location>
</feature>
<reference evidence="2" key="1">
    <citation type="journal article" date="2020" name="New Phytol.">
        <title>Comparative genomics reveals dynamic genome evolution in host specialist ectomycorrhizal fungi.</title>
        <authorList>
            <person name="Lofgren L.A."/>
            <person name="Nguyen N.H."/>
            <person name="Vilgalys R."/>
            <person name="Ruytinx J."/>
            <person name="Liao H.L."/>
            <person name="Branco S."/>
            <person name="Kuo A."/>
            <person name="LaButti K."/>
            <person name="Lipzen A."/>
            <person name="Andreopoulos W."/>
            <person name="Pangilinan J."/>
            <person name="Riley R."/>
            <person name="Hundley H."/>
            <person name="Na H."/>
            <person name="Barry K."/>
            <person name="Grigoriev I.V."/>
            <person name="Stajich J.E."/>
            <person name="Kennedy P.G."/>
        </authorList>
    </citation>
    <scope>NUCLEOTIDE SEQUENCE</scope>
    <source>
        <strain evidence="2">DOB743</strain>
    </source>
</reference>